<reference evidence="5 6" key="1">
    <citation type="journal article" date="2012" name="J. Bacteriol.">
        <title>Genome Sequence of Gallaecimonas xiamenensis Type Strain 3-C-1.</title>
        <authorList>
            <person name="Lai Q."/>
            <person name="Wang L."/>
            <person name="Wang W."/>
            <person name="Shao Z."/>
        </authorList>
    </citation>
    <scope>NUCLEOTIDE SEQUENCE [LARGE SCALE GENOMIC DNA]</scope>
    <source>
        <strain evidence="5 6">3-C-1</strain>
    </source>
</reference>
<dbReference type="STRING" id="745411.B3C1_18256"/>
<feature type="region of interest" description="Disordered" evidence="3">
    <location>
        <begin position="297"/>
        <end position="316"/>
    </location>
</feature>
<dbReference type="EMBL" id="AMRI01000038">
    <property type="protein sequence ID" value="EKE67732.1"/>
    <property type="molecule type" value="Genomic_DNA"/>
</dbReference>
<dbReference type="OrthoDB" id="9790247at2"/>
<proteinExistence type="predicted"/>
<dbReference type="PATRIC" id="fig|745411.4.peg.3589"/>
<comment type="caution">
    <text evidence="5">The sequence shown here is derived from an EMBL/GenBank/DDBJ whole genome shotgun (WGS) entry which is preliminary data.</text>
</comment>
<keyword evidence="2" id="KW-1015">Disulfide bond</keyword>
<dbReference type="InterPro" id="IPR006558">
    <property type="entry name" value="LamG-like"/>
</dbReference>
<evidence type="ECO:0000256" key="1">
    <source>
        <dbReference type="ARBA" id="ARBA00022729"/>
    </source>
</evidence>
<evidence type="ECO:0000313" key="5">
    <source>
        <dbReference type="EMBL" id="EKE67732.1"/>
    </source>
</evidence>
<dbReference type="RefSeq" id="WP_008486663.1">
    <property type="nucleotide sequence ID" value="NZ_AMRI01000038.1"/>
</dbReference>
<feature type="compositionally biased region" description="Polar residues" evidence="3">
    <location>
        <begin position="297"/>
        <end position="314"/>
    </location>
</feature>
<feature type="domain" description="LamG-like jellyroll fold" evidence="4">
    <location>
        <begin position="351"/>
        <end position="486"/>
    </location>
</feature>
<organism evidence="5 6">
    <name type="scientific">Gallaecimonas xiamenensis 3-C-1</name>
    <dbReference type="NCBI Taxonomy" id="745411"/>
    <lineage>
        <taxon>Bacteria</taxon>
        <taxon>Pseudomonadati</taxon>
        <taxon>Pseudomonadota</taxon>
        <taxon>Gammaproteobacteria</taxon>
        <taxon>Enterobacterales</taxon>
        <taxon>Gallaecimonadaceae</taxon>
        <taxon>Gallaecimonas</taxon>
    </lineage>
</organism>
<dbReference type="eggNOG" id="COG3210">
    <property type="taxonomic scope" value="Bacteria"/>
</dbReference>
<dbReference type="SMART" id="SM00560">
    <property type="entry name" value="LamGL"/>
    <property type="match status" value="1"/>
</dbReference>
<protein>
    <submittedName>
        <fullName evidence="5">MshQ</fullName>
    </submittedName>
</protein>
<accession>K2IYX2</accession>
<dbReference type="InterPro" id="IPR013320">
    <property type="entry name" value="ConA-like_dom_sf"/>
</dbReference>
<dbReference type="SUPFAM" id="SSF49899">
    <property type="entry name" value="Concanavalin A-like lectins/glucanases"/>
    <property type="match status" value="2"/>
</dbReference>
<gene>
    <name evidence="5" type="ORF">B3C1_18256</name>
</gene>
<name>K2IYX2_9GAMM</name>
<dbReference type="Pfam" id="PF20419">
    <property type="entry name" value="DUF6701"/>
    <property type="match status" value="1"/>
</dbReference>
<dbReference type="InterPro" id="IPR046524">
    <property type="entry name" value="DUF6701"/>
</dbReference>
<dbReference type="Proteomes" id="UP000006755">
    <property type="component" value="Unassembled WGS sequence"/>
</dbReference>
<evidence type="ECO:0000256" key="3">
    <source>
        <dbReference type="SAM" id="MobiDB-lite"/>
    </source>
</evidence>
<dbReference type="Gene3D" id="2.60.120.200">
    <property type="match status" value="2"/>
</dbReference>
<keyword evidence="1" id="KW-0732">Signal</keyword>
<keyword evidence="6" id="KW-1185">Reference proteome</keyword>
<dbReference type="Pfam" id="PF13385">
    <property type="entry name" value="Laminin_G_3"/>
    <property type="match status" value="1"/>
</dbReference>
<sequence>MRWLALALLAWQGLAFGAVYNLSAGQYPSCSTSWVVSGNRFECSGNGLVSLASGDVLVAAGESIIVANNGFSLTNAQVGSAGAPIHLQAQYGGFLTSVTTVIYGNLEGQSSPITLVGTTVNGTISTAGNISLTGGKVTGKVTSSSNTLTSNGTDLLGGAQANSGMNLSGGTLSGDFVMTSANNVILSGVTMTSGTISGANSVTASNSSLGTSASPVAISTTGAGPITLNDSQVYGNLTAPSYQHVYVNGSSSVTGSCLPDSVPAGACNAPPPAPVLSWHLNEELWYGLAGEVEDSSGNGLNGQARNGASTSDSNPALPAVDQLGTCRYGVFNRSRNQYLEAADNNLLDMRDSFTLGLWVRPASLGSDMALVAKEANYSLFLRSDGRLQWQWEGENYLWRPWVGYDRVLVSNRVLVANSWTHVSIRYRHGRQSLFINGQEDSYASYDEALRGGNSYSLRLGSYNNGNYPYSGALDELRIFNSDLTDGQVAQLMRERSQCGAALQCFTDNFDNRSSLGSDWVTSRSAGNFSPAIVNGRLRLTEASNNQSTALSLQRLLPARGNKVVVEFDYYGWSPQSGTGADGMAVILSDATYTPLAGAFGGSLGYAQKSGINGFAGGWLGVGLDEFGNYSNATEGRIGGPGSRADAVAVRGSGNGSDGYRYLTGTSTLNPAIDVRGTNTPAPGHRYRVTVDSTSANAVTVAVDRDSSGSGSNYSQLVAPYNVLTSLAQASLPENFLLSFTGSTGSVNNYHGFDNLKVCAAQINPIGQQIDHFELAYASSALTCNPSQVTIKACLNADCSQLYTDSVTASLSPSGNWSANPVTFSGGTAVVSFQQTTAATVTLGVPSSIPSTRAFGATQCRRDGGTPSSDCTLTAADSGFVFDVPDLIANKTATDILLKAVKKSDSSQKCVPAFANTDKSLGFWSSYIEQSGDTSPRVANWPVKVNNTELSASSANPTYLDLHFNNQGESSISVNYGDAGKVQLDALYRGSGLEAGLVMAGADSFVSSPAGLCISTQVSCLPADANCPIYRFAGESFPISITAMAWQAEGDSNFCDNTVTPSYDQGDLPLGLELVAPASGEAGTVLTKSYHHQKSPGASQSLEQAVSEVGIFRLTATPPPYQQSSFTMPVAKSADLGRFVPARVALTADSLSQQCGNFTYMGQPVTLAGTLSAQNLAGALTRNYQGSFAKGSLRFTSEFAGADQSARLADPLLTPSWGAGQALVNTQQQLDKLAAPDGPFSAVPLGVRFVDNEDHGANPYDRHTQIANADLPLSGAKSWGEPIASLRFGRALLEDASGPEDEALPIQLKTQYWNGRYYIGNTDDSCTQVAPGALSLVANPDGLATGPQGTGVALHAGQSPYGALALSAPGEPGQVTMAAAVADWLKFPWDPASTGQQDPQANGYFGRFRGNDKQIYWQEIWRQNSP</sequence>
<evidence type="ECO:0000313" key="6">
    <source>
        <dbReference type="Proteomes" id="UP000006755"/>
    </source>
</evidence>
<evidence type="ECO:0000259" key="4">
    <source>
        <dbReference type="SMART" id="SM00560"/>
    </source>
</evidence>
<evidence type="ECO:0000256" key="2">
    <source>
        <dbReference type="ARBA" id="ARBA00023157"/>
    </source>
</evidence>